<evidence type="ECO:0000259" key="8">
    <source>
        <dbReference type="PROSITE" id="PS50109"/>
    </source>
</evidence>
<keyword evidence="6" id="KW-0418">Kinase</keyword>
<dbReference type="AlphaFoldDB" id="A0A934T0F8"/>
<feature type="modified residue" description="4-aspartylphosphate" evidence="7">
    <location>
        <position position="190"/>
    </location>
</feature>
<feature type="domain" description="Response regulatory" evidence="9">
    <location>
        <begin position="141"/>
        <end position="257"/>
    </location>
</feature>
<dbReference type="Proteomes" id="UP000622890">
    <property type="component" value="Unassembled WGS sequence"/>
</dbReference>
<comment type="caution">
    <text evidence="10">The sequence shown here is derived from an EMBL/GenBank/DDBJ whole genome shotgun (WGS) entry which is preliminary data.</text>
</comment>
<feature type="domain" description="Histidine kinase" evidence="8">
    <location>
        <begin position="1"/>
        <end position="116"/>
    </location>
</feature>
<gene>
    <name evidence="10" type="ORF">JJB74_31160</name>
</gene>
<dbReference type="InterPro" id="IPR005467">
    <property type="entry name" value="His_kinase_dom"/>
</dbReference>
<proteinExistence type="predicted"/>
<organism evidence="10 11">
    <name type="scientific">Noviherbaspirillum pedocola</name>
    <dbReference type="NCBI Taxonomy" id="2801341"/>
    <lineage>
        <taxon>Bacteria</taxon>
        <taxon>Pseudomonadati</taxon>
        <taxon>Pseudomonadota</taxon>
        <taxon>Betaproteobacteria</taxon>
        <taxon>Burkholderiales</taxon>
        <taxon>Oxalobacteraceae</taxon>
        <taxon>Noviherbaspirillum</taxon>
    </lineage>
</organism>
<dbReference type="PRINTS" id="PR00344">
    <property type="entry name" value="BCTRLSENSOR"/>
</dbReference>
<dbReference type="InterPro" id="IPR003594">
    <property type="entry name" value="HATPase_dom"/>
</dbReference>
<evidence type="ECO:0000256" key="3">
    <source>
        <dbReference type="ARBA" id="ARBA00012438"/>
    </source>
</evidence>
<evidence type="ECO:0000256" key="4">
    <source>
        <dbReference type="ARBA" id="ARBA00022553"/>
    </source>
</evidence>
<keyword evidence="11" id="KW-1185">Reference proteome</keyword>
<evidence type="ECO:0000256" key="6">
    <source>
        <dbReference type="ARBA" id="ARBA00022777"/>
    </source>
</evidence>
<comment type="catalytic activity">
    <reaction evidence="1">
        <text>ATP + protein L-histidine = ADP + protein N-phospho-L-histidine.</text>
        <dbReference type="EC" id="2.7.13.3"/>
    </reaction>
</comment>
<dbReference type="Pfam" id="PF02518">
    <property type="entry name" value="HATPase_c"/>
    <property type="match status" value="1"/>
</dbReference>
<dbReference type="PANTHER" id="PTHR43547:SF2">
    <property type="entry name" value="HYBRID SIGNAL TRANSDUCTION HISTIDINE KINASE C"/>
    <property type="match status" value="1"/>
</dbReference>
<dbReference type="InterPro" id="IPR011006">
    <property type="entry name" value="CheY-like_superfamily"/>
</dbReference>
<dbReference type="EC" id="2.7.13.3" evidence="3"/>
<dbReference type="InterPro" id="IPR004358">
    <property type="entry name" value="Sig_transdc_His_kin-like_C"/>
</dbReference>
<keyword evidence="5" id="KW-0808">Transferase</keyword>
<dbReference type="CDD" id="cd17580">
    <property type="entry name" value="REC_2_DhkD-like"/>
    <property type="match status" value="1"/>
</dbReference>
<keyword evidence="4 7" id="KW-0597">Phosphoprotein</keyword>
<dbReference type="SMART" id="SM00448">
    <property type="entry name" value="REC"/>
    <property type="match status" value="1"/>
</dbReference>
<dbReference type="EMBL" id="JAEPBG010000037">
    <property type="protein sequence ID" value="MBK4739084.1"/>
    <property type="molecule type" value="Genomic_DNA"/>
</dbReference>
<dbReference type="GO" id="GO:0000155">
    <property type="term" value="F:phosphorelay sensor kinase activity"/>
    <property type="evidence" value="ECO:0007669"/>
    <property type="project" value="TreeGrafter"/>
</dbReference>
<dbReference type="RefSeq" id="WP_200598454.1">
    <property type="nucleotide sequence ID" value="NZ_JAEPBG010000037.1"/>
</dbReference>
<dbReference type="SMART" id="SM00387">
    <property type="entry name" value="HATPase_c"/>
    <property type="match status" value="1"/>
</dbReference>
<dbReference type="PANTHER" id="PTHR43547">
    <property type="entry name" value="TWO-COMPONENT HISTIDINE KINASE"/>
    <property type="match status" value="1"/>
</dbReference>
<protein>
    <recommendedName>
        <fullName evidence="3">histidine kinase</fullName>
        <ecNumber evidence="3">2.7.13.3</ecNumber>
    </recommendedName>
</protein>
<accession>A0A934T0F8</accession>
<dbReference type="FunFam" id="3.30.565.10:FF:000006">
    <property type="entry name" value="Sensor histidine kinase WalK"/>
    <property type="match status" value="1"/>
</dbReference>
<evidence type="ECO:0000256" key="5">
    <source>
        <dbReference type="ARBA" id="ARBA00022679"/>
    </source>
</evidence>
<evidence type="ECO:0000256" key="2">
    <source>
        <dbReference type="ARBA" id="ARBA00004429"/>
    </source>
</evidence>
<comment type="subcellular location">
    <subcellularLocation>
        <location evidence="2">Cell inner membrane</location>
        <topology evidence="2">Multi-pass membrane protein</topology>
    </subcellularLocation>
</comment>
<dbReference type="PROSITE" id="PS50109">
    <property type="entry name" value="HIS_KIN"/>
    <property type="match status" value="1"/>
</dbReference>
<evidence type="ECO:0000256" key="7">
    <source>
        <dbReference type="PROSITE-ProRule" id="PRU00169"/>
    </source>
</evidence>
<name>A0A934T0F8_9BURK</name>
<evidence type="ECO:0000313" key="10">
    <source>
        <dbReference type="EMBL" id="MBK4739084.1"/>
    </source>
</evidence>
<evidence type="ECO:0000256" key="1">
    <source>
        <dbReference type="ARBA" id="ARBA00000085"/>
    </source>
</evidence>
<evidence type="ECO:0000313" key="11">
    <source>
        <dbReference type="Proteomes" id="UP000622890"/>
    </source>
</evidence>
<dbReference type="PROSITE" id="PS50110">
    <property type="entry name" value="RESPONSE_REGULATORY"/>
    <property type="match status" value="1"/>
</dbReference>
<dbReference type="Gene3D" id="3.40.50.2300">
    <property type="match status" value="1"/>
</dbReference>
<evidence type="ECO:0000259" key="9">
    <source>
        <dbReference type="PROSITE" id="PS50110"/>
    </source>
</evidence>
<dbReference type="InterPro" id="IPR036890">
    <property type="entry name" value="HATPase_C_sf"/>
</dbReference>
<dbReference type="InterPro" id="IPR001789">
    <property type="entry name" value="Sig_transdc_resp-reg_receiver"/>
</dbReference>
<dbReference type="SUPFAM" id="SSF55874">
    <property type="entry name" value="ATPase domain of HSP90 chaperone/DNA topoisomerase II/histidine kinase"/>
    <property type="match status" value="1"/>
</dbReference>
<dbReference type="SUPFAM" id="SSF52172">
    <property type="entry name" value="CheY-like"/>
    <property type="match status" value="1"/>
</dbReference>
<dbReference type="Pfam" id="PF00072">
    <property type="entry name" value="Response_reg"/>
    <property type="match status" value="1"/>
</dbReference>
<reference evidence="10" key="1">
    <citation type="submission" date="2021-01" db="EMBL/GenBank/DDBJ databases">
        <title>Genome sequence of strain Noviherbaspirillum sp. DKR-6.</title>
        <authorList>
            <person name="Chaudhary D.K."/>
        </authorList>
    </citation>
    <scope>NUCLEOTIDE SEQUENCE</scope>
    <source>
        <strain evidence="10">DKR-6</strain>
    </source>
</reference>
<sequence length="262" mass="27865">MSADPTRIAQVIGNMLNNAAKYTPEGGRITLTVRRETDGAVLQVADNGIGIPAEAQYTVFDMFAQVKANMNYAHGGLGIGLALVQSLVYMHGGRVAVSSAGSGQGSTFTVRLPLNKTAVSTSKAESESQPEAVAPFDTRLRVLIVDDNEDGAQSLGALIELGGQEVSLAHTGRHGLALVEEFRPDVVFLDIGLPDMDGYAVIRNILQLPCGKKLPVAALTGWGSQVDRVKTAKAGFDHHLVKPAPLPMIEKLLTELARKKRT</sequence>
<dbReference type="GO" id="GO:0005886">
    <property type="term" value="C:plasma membrane"/>
    <property type="evidence" value="ECO:0007669"/>
    <property type="project" value="UniProtKB-SubCell"/>
</dbReference>
<dbReference type="Gene3D" id="3.30.565.10">
    <property type="entry name" value="Histidine kinase-like ATPase, C-terminal domain"/>
    <property type="match status" value="1"/>
</dbReference>